<dbReference type="SUPFAM" id="SSF55469">
    <property type="entry name" value="FMN-dependent nitroreductase-like"/>
    <property type="match status" value="1"/>
</dbReference>
<evidence type="ECO:0000313" key="3">
    <source>
        <dbReference type="Proteomes" id="UP001501752"/>
    </source>
</evidence>
<evidence type="ECO:0000256" key="1">
    <source>
        <dbReference type="SAM" id="MobiDB-lite"/>
    </source>
</evidence>
<feature type="region of interest" description="Disordered" evidence="1">
    <location>
        <begin position="87"/>
        <end position="106"/>
    </location>
</feature>
<comment type="caution">
    <text evidence="2">The sequence shown here is derived from an EMBL/GenBank/DDBJ whole genome shotgun (WGS) entry which is preliminary data.</text>
</comment>
<dbReference type="Gene3D" id="3.40.109.10">
    <property type="entry name" value="NADH Oxidase"/>
    <property type="match status" value="2"/>
</dbReference>
<reference evidence="3" key="1">
    <citation type="journal article" date="2019" name="Int. J. Syst. Evol. Microbiol.">
        <title>The Global Catalogue of Microorganisms (GCM) 10K type strain sequencing project: providing services to taxonomists for standard genome sequencing and annotation.</title>
        <authorList>
            <consortium name="The Broad Institute Genomics Platform"/>
            <consortium name="The Broad Institute Genome Sequencing Center for Infectious Disease"/>
            <person name="Wu L."/>
            <person name="Ma J."/>
        </authorList>
    </citation>
    <scope>NUCLEOTIDE SEQUENCE [LARGE SCALE GENOMIC DNA]</scope>
    <source>
        <strain evidence="3">JCM 13006</strain>
    </source>
</reference>
<organism evidence="2 3">
    <name type="scientific">Kitasatospora terrestris</name>
    <dbReference type="NCBI Taxonomy" id="258051"/>
    <lineage>
        <taxon>Bacteria</taxon>
        <taxon>Bacillati</taxon>
        <taxon>Actinomycetota</taxon>
        <taxon>Actinomycetes</taxon>
        <taxon>Kitasatosporales</taxon>
        <taxon>Streptomycetaceae</taxon>
        <taxon>Kitasatospora</taxon>
    </lineage>
</organism>
<feature type="region of interest" description="Disordered" evidence="1">
    <location>
        <begin position="1"/>
        <end position="56"/>
    </location>
</feature>
<accession>A0ABP9DBW9</accession>
<gene>
    <name evidence="2" type="ORF">GCM10023235_13260</name>
</gene>
<evidence type="ECO:0000313" key="2">
    <source>
        <dbReference type="EMBL" id="GAA4839289.1"/>
    </source>
</evidence>
<protein>
    <recommendedName>
        <fullName evidence="4">Nitroreductase domain-containing protein</fullName>
    </recommendedName>
</protein>
<dbReference type="InterPro" id="IPR000415">
    <property type="entry name" value="Nitroreductase-like"/>
</dbReference>
<dbReference type="RefSeq" id="WP_345695811.1">
    <property type="nucleotide sequence ID" value="NZ_BAABIS010000001.1"/>
</dbReference>
<dbReference type="Proteomes" id="UP001501752">
    <property type="component" value="Unassembled WGS sequence"/>
</dbReference>
<proteinExistence type="predicted"/>
<sequence length="539" mass="56091">MTAHPAAAPTNGSAASPAAGPTAHAASSPVPGPAAGPALSPGLRRAASPSAVPAVGPAVSPAEALAFSYRQGPGKRLLGEQRAIDDAAPTTAFQPPPDARGSTGTPLPGDLYELLAATPFPEPLHHPADPLGTALATAFGLQRREPDHQFPDHRATASGRARHPVHVLLGGPGGIRRYLDPYRRALVDLTSPPPGQSADNRIRLVLAARYSDLPAGYGSLRFAVCEAELGVNLRAWAVTAEAFGVPGRIEADSRPAKQLLADAGPGRWSAPLSVALTAHRLGPAHPLPGTPPAPADPARFTTDDPDAEDCRALSRCRTSSPTGPLTGIPAHATAPGPSWADVLWRRSAGRVPGRRYGFALRPAPVAEPALRDLLAWAAVPPPDTLLARIAERIRRTVVLQGVAGLPDGAYRLTDGRLTAHRPGPGLPARLEPGFGRPDGPDTGIALRHASVLYVHSAEPAALVEEFGPAAPALTAQWCGWAAHGLCLAAAAHGLVARPARSYDEHHLQPLLGLDRKEVPVFMTVCGTPRYTGPLWDLRG</sequence>
<feature type="region of interest" description="Disordered" evidence="1">
    <location>
        <begin position="416"/>
        <end position="439"/>
    </location>
</feature>
<evidence type="ECO:0008006" key="4">
    <source>
        <dbReference type="Google" id="ProtNLM"/>
    </source>
</evidence>
<keyword evidence="3" id="KW-1185">Reference proteome</keyword>
<dbReference type="EMBL" id="BAABIS010000001">
    <property type="protein sequence ID" value="GAA4839289.1"/>
    <property type="molecule type" value="Genomic_DNA"/>
</dbReference>
<name>A0ABP9DBW9_9ACTN</name>